<protein>
    <submittedName>
        <fullName evidence="3">Nuclear transport factor 2 family protein</fullName>
    </submittedName>
</protein>
<dbReference type="InterPro" id="IPR032710">
    <property type="entry name" value="NTF2-like_dom_sf"/>
</dbReference>
<keyword evidence="1" id="KW-0732">Signal</keyword>
<name>A0AAE9ZIP0_9PROT</name>
<feature type="chain" id="PRO_5041932967" evidence="1">
    <location>
        <begin position="23"/>
        <end position="150"/>
    </location>
</feature>
<dbReference type="Gene3D" id="3.10.450.50">
    <property type="match status" value="1"/>
</dbReference>
<evidence type="ECO:0000256" key="1">
    <source>
        <dbReference type="SAM" id="SignalP"/>
    </source>
</evidence>
<dbReference type="PROSITE" id="PS51257">
    <property type="entry name" value="PROKAR_LIPOPROTEIN"/>
    <property type="match status" value="1"/>
</dbReference>
<sequence length="150" mass="17220">MMRVFIIALNVLFLASCSEAQAPRPDFNAAVKAHLAAINAKDLEAYAPTVTGRNDLMIIFPEGEVIETTDDVIGFHREWFQDENWRMDIETVKLMEGEDMSAALLKYDYRDTPEGEPRSSWLLLLFQLEGGEWRLIHDQNTRITQTTENE</sequence>
<dbReference type="AlphaFoldDB" id="A0AAE9ZIP0"/>
<accession>A0AAE9ZIP0</accession>
<organism evidence="3 4">
    <name type="scientific">Hyphococcus flavus</name>
    <dbReference type="NCBI Taxonomy" id="1866326"/>
    <lineage>
        <taxon>Bacteria</taxon>
        <taxon>Pseudomonadati</taxon>
        <taxon>Pseudomonadota</taxon>
        <taxon>Alphaproteobacteria</taxon>
        <taxon>Parvularculales</taxon>
        <taxon>Parvularculaceae</taxon>
        <taxon>Hyphococcus</taxon>
    </lineage>
</organism>
<proteinExistence type="predicted"/>
<evidence type="ECO:0000313" key="3">
    <source>
        <dbReference type="EMBL" id="WDI31716.1"/>
    </source>
</evidence>
<feature type="signal peptide" evidence="1">
    <location>
        <begin position="1"/>
        <end position="22"/>
    </location>
</feature>
<dbReference type="InterPro" id="IPR027843">
    <property type="entry name" value="DUF4440"/>
</dbReference>
<dbReference type="Pfam" id="PF14534">
    <property type="entry name" value="DUF4440"/>
    <property type="match status" value="1"/>
</dbReference>
<evidence type="ECO:0000259" key="2">
    <source>
        <dbReference type="Pfam" id="PF14534"/>
    </source>
</evidence>
<feature type="domain" description="DUF4440" evidence="2">
    <location>
        <begin position="29"/>
        <end position="135"/>
    </location>
</feature>
<gene>
    <name evidence="3" type="ORF">PUV54_00750</name>
</gene>
<keyword evidence="4" id="KW-1185">Reference proteome</keyword>
<dbReference type="KEGG" id="hfl:PUV54_00750"/>
<dbReference type="SUPFAM" id="SSF54427">
    <property type="entry name" value="NTF2-like"/>
    <property type="match status" value="1"/>
</dbReference>
<dbReference type="Proteomes" id="UP001214043">
    <property type="component" value="Chromosome"/>
</dbReference>
<reference evidence="3" key="1">
    <citation type="submission" date="2023-02" db="EMBL/GenBank/DDBJ databases">
        <title>Genome sequence of Hyphococcus flavus.</title>
        <authorList>
            <person name="Rong J.-C."/>
            <person name="Zhao Q."/>
            <person name="Yi M."/>
            <person name="Wu J.-Y."/>
        </authorList>
    </citation>
    <scope>NUCLEOTIDE SEQUENCE</scope>
    <source>
        <strain evidence="3">MCCC 1K03223</strain>
    </source>
</reference>
<dbReference type="EMBL" id="CP118166">
    <property type="protein sequence ID" value="WDI31716.1"/>
    <property type="molecule type" value="Genomic_DNA"/>
</dbReference>
<dbReference type="RefSeq" id="WP_274493603.1">
    <property type="nucleotide sequence ID" value="NZ_CP118166.1"/>
</dbReference>
<evidence type="ECO:0000313" key="4">
    <source>
        <dbReference type="Proteomes" id="UP001214043"/>
    </source>
</evidence>